<dbReference type="InterPro" id="IPR037225">
    <property type="entry name" value="Nuo51_FMN-bd_sf"/>
</dbReference>
<dbReference type="InterPro" id="IPR001949">
    <property type="entry name" value="NADH-UbQ_OxRdtase_51kDa_CS"/>
</dbReference>
<dbReference type="Gene3D" id="6.10.250.1450">
    <property type="match status" value="1"/>
</dbReference>
<evidence type="ECO:0000256" key="7">
    <source>
        <dbReference type="ARBA" id="ARBA00022723"/>
    </source>
</evidence>
<keyword evidence="9 12" id="KW-0408">Iron</keyword>
<dbReference type="PROSITE" id="PS00645">
    <property type="entry name" value="COMPLEX1_51K_2"/>
    <property type="match status" value="1"/>
</dbReference>
<comment type="caution">
    <text evidence="14">The sequence shown here is derived from an EMBL/GenBank/DDBJ whole genome shotgun (WGS) entry which is preliminary data.</text>
</comment>
<evidence type="ECO:0000256" key="9">
    <source>
        <dbReference type="ARBA" id="ARBA00023004"/>
    </source>
</evidence>
<keyword evidence="10 12" id="KW-0411">Iron-sulfur</keyword>
<dbReference type="PROSITE" id="PS00644">
    <property type="entry name" value="COMPLEX1_51K_1"/>
    <property type="match status" value="1"/>
</dbReference>
<keyword evidence="4 12" id="KW-0004">4Fe-4S</keyword>
<gene>
    <name evidence="14" type="ORF">JOF29_000560</name>
</gene>
<comment type="catalytic activity">
    <reaction evidence="12">
        <text>a quinone + NADH + 5 H(+)(in) = a quinol + NAD(+) + 4 H(+)(out)</text>
        <dbReference type="Rhea" id="RHEA:57888"/>
        <dbReference type="ChEBI" id="CHEBI:15378"/>
        <dbReference type="ChEBI" id="CHEBI:24646"/>
        <dbReference type="ChEBI" id="CHEBI:57540"/>
        <dbReference type="ChEBI" id="CHEBI:57945"/>
        <dbReference type="ChEBI" id="CHEBI:132124"/>
    </reaction>
</comment>
<evidence type="ECO:0000256" key="4">
    <source>
        <dbReference type="ARBA" id="ARBA00022485"/>
    </source>
</evidence>
<evidence type="ECO:0000256" key="3">
    <source>
        <dbReference type="ARBA" id="ARBA00007523"/>
    </source>
</evidence>
<dbReference type="Gene3D" id="3.40.50.11540">
    <property type="entry name" value="NADH-ubiquinone oxidoreductase 51kDa subunit"/>
    <property type="match status" value="1"/>
</dbReference>
<keyword evidence="6 12" id="KW-0288">FMN</keyword>
<dbReference type="PANTHER" id="PTHR11780">
    <property type="entry name" value="NADH-UBIQUINONE OXIDOREDUCTASE FLAVOPROTEIN 1 NDUFV1"/>
    <property type="match status" value="1"/>
</dbReference>
<keyword evidence="15" id="KW-1185">Reference proteome</keyword>
<name>A0ABS4UCW4_9ACTN</name>
<dbReference type="Pfam" id="PF01512">
    <property type="entry name" value="Complex1_51K"/>
    <property type="match status" value="1"/>
</dbReference>
<evidence type="ECO:0000256" key="1">
    <source>
        <dbReference type="ARBA" id="ARBA00001917"/>
    </source>
</evidence>
<evidence type="ECO:0000256" key="11">
    <source>
        <dbReference type="ARBA" id="ARBA00023027"/>
    </source>
</evidence>
<evidence type="ECO:0000313" key="15">
    <source>
        <dbReference type="Proteomes" id="UP000755585"/>
    </source>
</evidence>
<evidence type="ECO:0000256" key="2">
    <source>
        <dbReference type="ARBA" id="ARBA00001966"/>
    </source>
</evidence>
<dbReference type="InterPro" id="IPR011538">
    <property type="entry name" value="Nuo51_FMN-bd"/>
</dbReference>
<dbReference type="InterPro" id="IPR019554">
    <property type="entry name" value="Soluble_ligand-bd"/>
</dbReference>
<reference evidence="14 15" key="1">
    <citation type="submission" date="2021-03" db="EMBL/GenBank/DDBJ databases">
        <title>Sequencing the genomes of 1000 actinobacteria strains.</title>
        <authorList>
            <person name="Klenk H.-P."/>
        </authorList>
    </citation>
    <scope>NUCLEOTIDE SEQUENCE [LARGE SCALE GENOMIC DNA]</scope>
    <source>
        <strain evidence="14 15">DSM 18824</strain>
    </source>
</reference>
<dbReference type="SMART" id="SM00928">
    <property type="entry name" value="NADH_4Fe-4S"/>
    <property type="match status" value="1"/>
</dbReference>
<dbReference type="InterPro" id="IPR019575">
    <property type="entry name" value="Nuop51_4Fe4S-bd"/>
</dbReference>
<dbReference type="NCBIfam" id="TIGR01959">
    <property type="entry name" value="nuoF_fam"/>
    <property type="match status" value="1"/>
</dbReference>
<dbReference type="SUPFAM" id="SSF140490">
    <property type="entry name" value="Nqo1C-terminal domain-like"/>
    <property type="match status" value="1"/>
</dbReference>
<keyword evidence="12" id="KW-0874">Quinone</keyword>
<comment type="function">
    <text evidence="12">NDH-1 shuttles electrons from NADH, via FMN and iron-sulfur (Fe-S) centers, to quinones in the respiratory chain.</text>
</comment>
<keyword evidence="7 12" id="KW-0479">Metal-binding</keyword>
<dbReference type="Pfam" id="PF10531">
    <property type="entry name" value="SLBB"/>
    <property type="match status" value="1"/>
</dbReference>
<evidence type="ECO:0000313" key="14">
    <source>
        <dbReference type="EMBL" id="MBP2349477.1"/>
    </source>
</evidence>
<protein>
    <recommendedName>
        <fullName evidence="12">NADH-quinone oxidoreductase subunit F</fullName>
        <ecNumber evidence="12">7.1.1.-</ecNumber>
    </recommendedName>
</protein>
<sequence length="435" mass="46807">MTTLTPVLSDNWDQINAWQLASYQRTGGYDALRTALAMQPADVVATVKDSGLRGRGGAGFPTGMKWSFIPQDNPKPKYLVVNADESEPGTCKDIPLMMASPHTLVEGVIIASYAIRASAAFIYVRGEVLHVIRRLQQAVQEAKDAGYIGQNILGTGYDLDVIVHAGAGAYICGEETALLDSLEGRRGQPRLRPPFPAVAGLYGCPTVINNVESIASVPVIIKNGADWFGSMGTEKSKGMTLYSLSGHVTRPGQYEAPLGITLRELLDMAGGVREGHQLKFWTPGGSSTPLLTAEHLDVPLDYEGVGAVGSMLGTKALQIFDETTCVVRAVLRWTEFYKHESCGKCTPCREGTWWLVQILERLEAGKGSEEDLETLLDLSENILGRSFCALGDGATSPITSSIQYFKDEYLAHFEHGGCPLDPMASTVFATAGASA</sequence>
<dbReference type="InterPro" id="IPR037207">
    <property type="entry name" value="Nuop51_4Fe4S-bd_sf"/>
</dbReference>
<comment type="cofactor">
    <cofactor evidence="1 12">
        <name>FMN</name>
        <dbReference type="ChEBI" id="CHEBI:58210"/>
    </cofactor>
</comment>
<accession>A0ABS4UCW4</accession>
<evidence type="ECO:0000256" key="8">
    <source>
        <dbReference type="ARBA" id="ARBA00022967"/>
    </source>
</evidence>
<dbReference type="InterPro" id="IPR011537">
    <property type="entry name" value="NADH-UbQ_OxRdtase_suF"/>
</dbReference>
<feature type="domain" description="NADH-ubiquinone oxidoreductase 51kDa subunit iron-sulphur binding" evidence="13">
    <location>
        <begin position="327"/>
        <end position="372"/>
    </location>
</feature>
<keyword evidence="8" id="KW-1278">Translocase</keyword>
<dbReference type="RefSeq" id="WP_209692647.1">
    <property type="nucleotide sequence ID" value="NZ_BAAAVU010000028.1"/>
</dbReference>
<dbReference type="Gene3D" id="3.10.20.600">
    <property type="match status" value="1"/>
</dbReference>
<dbReference type="EC" id="7.1.1.-" evidence="12"/>
<dbReference type="Proteomes" id="UP000755585">
    <property type="component" value="Unassembled WGS sequence"/>
</dbReference>
<evidence type="ECO:0000256" key="12">
    <source>
        <dbReference type="RuleBase" id="RU364066"/>
    </source>
</evidence>
<evidence type="ECO:0000259" key="13">
    <source>
        <dbReference type="SMART" id="SM00928"/>
    </source>
</evidence>
<dbReference type="SUPFAM" id="SSF142019">
    <property type="entry name" value="Nqo1 FMN-binding domain-like"/>
    <property type="match status" value="1"/>
</dbReference>
<proteinExistence type="inferred from homology"/>
<dbReference type="Gene3D" id="1.20.1440.230">
    <property type="entry name" value="NADH-ubiquinone oxidoreductase 51kDa subunit, iron-sulphur binding domain"/>
    <property type="match status" value="1"/>
</dbReference>
<comment type="similarity">
    <text evidence="3 12">Belongs to the complex I 51 kDa subunit family.</text>
</comment>
<dbReference type="NCBIfam" id="NF010120">
    <property type="entry name" value="PRK13596.1"/>
    <property type="match status" value="1"/>
</dbReference>
<organism evidence="14 15">
    <name type="scientific">Kribbella aluminosa</name>
    <dbReference type="NCBI Taxonomy" id="416017"/>
    <lineage>
        <taxon>Bacteria</taxon>
        <taxon>Bacillati</taxon>
        <taxon>Actinomycetota</taxon>
        <taxon>Actinomycetes</taxon>
        <taxon>Propionibacteriales</taxon>
        <taxon>Kribbellaceae</taxon>
        <taxon>Kribbella</taxon>
    </lineage>
</organism>
<keyword evidence="11 12" id="KW-0520">NAD</keyword>
<evidence type="ECO:0000256" key="10">
    <source>
        <dbReference type="ARBA" id="ARBA00023014"/>
    </source>
</evidence>
<dbReference type="SUPFAM" id="SSF142984">
    <property type="entry name" value="Nqo1 middle domain-like"/>
    <property type="match status" value="1"/>
</dbReference>
<dbReference type="InterPro" id="IPR050837">
    <property type="entry name" value="ComplexI_51kDa_subunit"/>
</dbReference>
<dbReference type="PANTHER" id="PTHR11780:SF10">
    <property type="entry name" value="NADH DEHYDROGENASE [UBIQUINONE] FLAVOPROTEIN 1, MITOCHONDRIAL"/>
    <property type="match status" value="1"/>
</dbReference>
<evidence type="ECO:0000256" key="6">
    <source>
        <dbReference type="ARBA" id="ARBA00022643"/>
    </source>
</evidence>
<dbReference type="EMBL" id="JAGINT010000001">
    <property type="protein sequence ID" value="MBP2349477.1"/>
    <property type="molecule type" value="Genomic_DNA"/>
</dbReference>
<comment type="cofactor">
    <cofactor evidence="2 12">
        <name>[4Fe-4S] cluster</name>
        <dbReference type="ChEBI" id="CHEBI:49883"/>
    </cofactor>
</comment>
<keyword evidence="5 12" id="KW-0285">Flavoprotein</keyword>
<dbReference type="Pfam" id="PF10589">
    <property type="entry name" value="NADH_4Fe-4S"/>
    <property type="match status" value="1"/>
</dbReference>
<evidence type="ECO:0000256" key="5">
    <source>
        <dbReference type="ARBA" id="ARBA00022630"/>
    </source>
</evidence>